<dbReference type="AlphaFoldDB" id="A0A0D0E6F5"/>
<dbReference type="Gene3D" id="3.40.50.1820">
    <property type="entry name" value="alpha/beta hydrolase"/>
    <property type="match status" value="1"/>
</dbReference>
<dbReference type="HOGENOM" id="CLU_054590_2_0_1"/>
<dbReference type="SUPFAM" id="SSF53474">
    <property type="entry name" value="alpha/beta-Hydrolases"/>
    <property type="match status" value="1"/>
</dbReference>
<feature type="domain" description="Dienelactone hydrolase" evidence="1">
    <location>
        <begin position="34"/>
        <end position="270"/>
    </location>
</feature>
<gene>
    <name evidence="2" type="ORF">PAXRUDRAFT_767450</name>
</gene>
<dbReference type="Pfam" id="PF01738">
    <property type="entry name" value="DLH"/>
    <property type="match status" value="1"/>
</dbReference>
<dbReference type="OrthoDB" id="10019231at2759"/>
<dbReference type="InterPro" id="IPR002925">
    <property type="entry name" value="Dienelactn_hydro"/>
</dbReference>
<protein>
    <submittedName>
        <fullName evidence="2">Unplaced genomic scaffold scaffold_132, whole genome shotgun sequence</fullName>
    </submittedName>
</protein>
<dbReference type="Proteomes" id="UP000054538">
    <property type="component" value="Unassembled WGS sequence"/>
</dbReference>
<accession>A0A0D0E6F5</accession>
<evidence type="ECO:0000313" key="2">
    <source>
        <dbReference type="EMBL" id="KIK97069.1"/>
    </source>
</evidence>
<dbReference type="PANTHER" id="PTHR17630">
    <property type="entry name" value="DIENELACTONE HYDROLASE"/>
    <property type="match status" value="1"/>
</dbReference>
<evidence type="ECO:0000259" key="1">
    <source>
        <dbReference type="Pfam" id="PF01738"/>
    </source>
</evidence>
<keyword evidence="3" id="KW-1185">Reference proteome</keyword>
<dbReference type="EMBL" id="KN824954">
    <property type="protein sequence ID" value="KIK97069.1"/>
    <property type="molecule type" value="Genomic_DNA"/>
</dbReference>
<dbReference type="GO" id="GO:0016787">
    <property type="term" value="F:hydrolase activity"/>
    <property type="evidence" value="ECO:0007669"/>
    <property type="project" value="InterPro"/>
</dbReference>
<organism evidence="2 3">
    <name type="scientific">Paxillus rubicundulus Ve08.2h10</name>
    <dbReference type="NCBI Taxonomy" id="930991"/>
    <lineage>
        <taxon>Eukaryota</taxon>
        <taxon>Fungi</taxon>
        <taxon>Dikarya</taxon>
        <taxon>Basidiomycota</taxon>
        <taxon>Agaricomycotina</taxon>
        <taxon>Agaricomycetes</taxon>
        <taxon>Agaricomycetidae</taxon>
        <taxon>Boletales</taxon>
        <taxon>Paxilineae</taxon>
        <taxon>Paxillaceae</taxon>
        <taxon>Paxillus</taxon>
    </lineage>
</organism>
<proteinExistence type="predicted"/>
<name>A0A0D0E6F5_9AGAM</name>
<dbReference type="InParanoid" id="A0A0D0E6F5"/>
<reference evidence="3" key="2">
    <citation type="submission" date="2015-01" db="EMBL/GenBank/DDBJ databases">
        <title>Evolutionary Origins and Diversification of the Mycorrhizal Mutualists.</title>
        <authorList>
            <consortium name="DOE Joint Genome Institute"/>
            <consortium name="Mycorrhizal Genomics Consortium"/>
            <person name="Kohler A."/>
            <person name="Kuo A."/>
            <person name="Nagy L.G."/>
            <person name="Floudas D."/>
            <person name="Copeland A."/>
            <person name="Barry K.W."/>
            <person name="Cichocki N."/>
            <person name="Veneault-Fourrey C."/>
            <person name="LaButti K."/>
            <person name="Lindquist E.A."/>
            <person name="Lipzen A."/>
            <person name="Lundell T."/>
            <person name="Morin E."/>
            <person name="Murat C."/>
            <person name="Riley R."/>
            <person name="Ohm R."/>
            <person name="Sun H."/>
            <person name="Tunlid A."/>
            <person name="Henrissat B."/>
            <person name="Grigoriev I.V."/>
            <person name="Hibbett D.S."/>
            <person name="Martin F."/>
        </authorList>
    </citation>
    <scope>NUCLEOTIDE SEQUENCE [LARGE SCALE GENOMIC DNA]</scope>
    <source>
        <strain evidence="3">Ve08.2h10</strain>
    </source>
</reference>
<sequence>MSCPDCNRGSILEGTPSGTITKVDRVEAYFVSGAPSDASKGFAVVLLTDAFGLALVNSKIIADEISKELACDVWVPDLFNGCRPLLDPDGMEAQLVPDRAGPWPMWDKIRLYIRIIGSLPTIFRSRPSVVDPRTAEFIKTIRKQNKYVKIGGVGYCFGAGVAARLAPFKVMDSMVLCHPSMLSDALIRAINVPTAWACAEQDMAFSHQLRLKAEAIFAERKDKKGFVPYAFVDYKGTAHGFACRPNLAYEDVKAGFEGSLAQTVKWFRKTLVE</sequence>
<reference evidence="2 3" key="1">
    <citation type="submission" date="2014-04" db="EMBL/GenBank/DDBJ databases">
        <authorList>
            <consortium name="DOE Joint Genome Institute"/>
            <person name="Kuo A."/>
            <person name="Kohler A."/>
            <person name="Jargeat P."/>
            <person name="Nagy L.G."/>
            <person name="Floudas D."/>
            <person name="Copeland A."/>
            <person name="Barry K.W."/>
            <person name="Cichocki N."/>
            <person name="Veneault-Fourrey C."/>
            <person name="LaButti K."/>
            <person name="Lindquist E.A."/>
            <person name="Lipzen A."/>
            <person name="Lundell T."/>
            <person name="Morin E."/>
            <person name="Murat C."/>
            <person name="Sun H."/>
            <person name="Tunlid A."/>
            <person name="Henrissat B."/>
            <person name="Grigoriev I.V."/>
            <person name="Hibbett D.S."/>
            <person name="Martin F."/>
            <person name="Nordberg H.P."/>
            <person name="Cantor M.N."/>
            <person name="Hua S.X."/>
        </authorList>
    </citation>
    <scope>NUCLEOTIDE SEQUENCE [LARGE SCALE GENOMIC DNA]</scope>
    <source>
        <strain evidence="2 3">Ve08.2h10</strain>
    </source>
</reference>
<evidence type="ECO:0000313" key="3">
    <source>
        <dbReference type="Proteomes" id="UP000054538"/>
    </source>
</evidence>
<dbReference type="PANTHER" id="PTHR17630:SF44">
    <property type="entry name" value="PROTEIN AIM2"/>
    <property type="match status" value="1"/>
</dbReference>
<dbReference type="STRING" id="930991.A0A0D0E6F5"/>
<dbReference type="InterPro" id="IPR029058">
    <property type="entry name" value="AB_hydrolase_fold"/>
</dbReference>